<proteinExistence type="predicted"/>
<dbReference type="InterPro" id="IPR019734">
    <property type="entry name" value="TPR_rpt"/>
</dbReference>
<feature type="repeat" description="TPR" evidence="1">
    <location>
        <begin position="677"/>
        <end position="710"/>
    </location>
</feature>
<dbReference type="Pfam" id="PF13428">
    <property type="entry name" value="TPR_14"/>
    <property type="match status" value="1"/>
</dbReference>
<feature type="domain" description="Doubled CXXCH motif" evidence="2">
    <location>
        <begin position="324"/>
        <end position="355"/>
    </location>
</feature>
<dbReference type="STRING" id="234267.Acid_0214"/>
<dbReference type="EMBL" id="CP000473">
    <property type="protein sequence ID" value="ABJ81227.1"/>
    <property type="molecule type" value="Genomic_DNA"/>
</dbReference>
<protein>
    <submittedName>
        <fullName evidence="3">Tetratricopeptide TPR_2 repeat protein</fullName>
    </submittedName>
</protein>
<dbReference type="InterPro" id="IPR011990">
    <property type="entry name" value="TPR-like_helical_dom_sf"/>
</dbReference>
<dbReference type="AlphaFoldDB" id="Q02CI9"/>
<dbReference type="InterPro" id="IPR036280">
    <property type="entry name" value="Multihaem_cyt_sf"/>
</dbReference>
<dbReference type="KEGG" id="sus:Acid_0214"/>
<dbReference type="Gene3D" id="1.25.40.10">
    <property type="entry name" value="Tetratricopeptide repeat domain"/>
    <property type="match status" value="1"/>
</dbReference>
<dbReference type="InterPro" id="IPR010177">
    <property type="entry name" value="Paired_CXXCH_1"/>
</dbReference>
<evidence type="ECO:0000256" key="1">
    <source>
        <dbReference type="PROSITE-ProRule" id="PRU00339"/>
    </source>
</evidence>
<dbReference type="PANTHER" id="PTHR12558">
    <property type="entry name" value="CELL DIVISION CYCLE 16,23,27"/>
    <property type="match status" value="1"/>
</dbReference>
<evidence type="ECO:0000259" key="2">
    <source>
        <dbReference type="Pfam" id="PF09699"/>
    </source>
</evidence>
<dbReference type="SUPFAM" id="SSF48695">
    <property type="entry name" value="Multiheme cytochromes"/>
    <property type="match status" value="1"/>
</dbReference>
<gene>
    <name evidence="3" type="ordered locus">Acid_0214</name>
</gene>
<feature type="repeat" description="TPR" evidence="1">
    <location>
        <begin position="473"/>
        <end position="506"/>
    </location>
</feature>
<dbReference type="CDD" id="cd08168">
    <property type="entry name" value="Cytochrom_C3"/>
    <property type="match status" value="1"/>
</dbReference>
<evidence type="ECO:0000313" key="3">
    <source>
        <dbReference type="EMBL" id="ABJ81227.1"/>
    </source>
</evidence>
<name>Q02CI9_SOLUE</name>
<dbReference type="Pfam" id="PF13432">
    <property type="entry name" value="TPR_16"/>
    <property type="match status" value="1"/>
</dbReference>
<dbReference type="PROSITE" id="PS50005">
    <property type="entry name" value="TPR"/>
    <property type="match status" value="5"/>
</dbReference>
<dbReference type="SUPFAM" id="SSF48452">
    <property type="entry name" value="TPR-like"/>
    <property type="match status" value="1"/>
</dbReference>
<accession>Q02CI9</accession>
<dbReference type="Pfam" id="PF09699">
    <property type="entry name" value="Paired_CXXCH_1"/>
    <property type="match status" value="1"/>
</dbReference>
<dbReference type="PANTHER" id="PTHR12558:SF13">
    <property type="entry name" value="CELL DIVISION CYCLE PROTEIN 27 HOMOLOG"/>
    <property type="match status" value="1"/>
</dbReference>
<organism evidence="3">
    <name type="scientific">Solibacter usitatus (strain Ellin6076)</name>
    <dbReference type="NCBI Taxonomy" id="234267"/>
    <lineage>
        <taxon>Bacteria</taxon>
        <taxon>Pseudomonadati</taxon>
        <taxon>Acidobacteriota</taxon>
        <taxon>Terriglobia</taxon>
        <taxon>Bryobacterales</taxon>
        <taxon>Solibacteraceae</taxon>
        <taxon>Candidatus Solibacter</taxon>
    </lineage>
</organism>
<dbReference type="SMART" id="SM00028">
    <property type="entry name" value="TPR"/>
    <property type="match status" value="8"/>
</dbReference>
<dbReference type="HOGENOM" id="CLU_029191_0_0_0"/>
<feature type="repeat" description="TPR" evidence="1">
    <location>
        <begin position="507"/>
        <end position="540"/>
    </location>
</feature>
<dbReference type="OrthoDB" id="9814800at2"/>
<dbReference type="InParanoid" id="Q02CI9"/>
<dbReference type="eggNOG" id="COG0457">
    <property type="taxonomic scope" value="Bacteria"/>
</dbReference>
<feature type="repeat" description="TPR" evidence="1">
    <location>
        <begin position="609"/>
        <end position="642"/>
    </location>
</feature>
<feature type="repeat" description="TPR" evidence="1">
    <location>
        <begin position="541"/>
        <end position="574"/>
    </location>
</feature>
<sequence length="759" mass="82644">MGWLRSFVIAAVVICPLQADRATAGSRYVDPQTCGKCHSKIAADYARTGMGRSFFRPARSSVPEVDPIRSDPAKEDLYHALSDTHFSMTLRDGRYYQRRWQIGFGGKETNVEELSVEYVMGSGNHARSYLHLTPRGTLIELPLGWYSENGGRWGMSPGSDSDHPRTRRFISYKCMFCHNGIPQIPAGNDEPDSDPIFAGNLPEGIDCQRCHGPGGKHLQLLQTAGSRAADIRASIVNPARLSPKLRLEICMQCHLETSSGRIPSNLVRFNRGPFSFLPGEPLDSFMLTFDHAPGTGHDGKFEAVGSVYRLRKSRCFLGSEGRLTCDTCHNPHRAPRGAEAVAHQDRICRQCHSSAQGAVGAIDSVIALGKHTASIDCAGCHMPKRRAEDTPGMIMTDHLIQRRPPAGDLLAALREPMPEEYRGEVVPYYPSPLPGTAENALYLAVAQVGLANNAQAGLPVLAREIARQKPGNAEFYLVLGKGWQSAGVPGEAVAAYERAVQLNPKSVNALRALAAGLSANGQEPSAVETLQRALRLAPADPITWYRYGMLDFAMGRASDAAIKVRKAIALDPSLPEQSRGLAEILAKMGQPDAARAALDEALRTDPYDDAAWNLAGRVLTEKGEMSEAFYDFQKAIQLRPGYAPHLYDLALALVRADRFAEAQDRAEAALLADPNMADAHQLLAGLFARKQQLPEAAREYRRALELRPDWSRVHLQLGNVLAAQGDITGAAEHLREAAGGKDAAVARQATQALREIGVH</sequence>
<keyword evidence="1" id="KW-0802">TPR repeat</keyword>
<reference evidence="3" key="1">
    <citation type="submission" date="2006-10" db="EMBL/GenBank/DDBJ databases">
        <title>Complete sequence of Solibacter usitatus Ellin6076.</title>
        <authorList>
            <consortium name="US DOE Joint Genome Institute"/>
            <person name="Copeland A."/>
            <person name="Lucas S."/>
            <person name="Lapidus A."/>
            <person name="Barry K."/>
            <person name="Detter J.C."/>
            <person name="Glavina del Rio T."/>
            <person name="Hammon N."/>
            <person name="Israni S."/>
            <person name="Dalin E."/>
            <person name="Tice H."/>
            <person name="Pitluck S."/>
            <person name="Thompson L.S."/>
            <person name="Brettin T."/>
            <person name="Bruce D."/>
            <person name="Han C."/>
            <person name="Tapia R."/>
            <person name="Gilna P."/>
            <person name="Schmutz J."/>
            <person name="Larimer F."/>
            <person name="Land M."/>
            <person name="Hauser L."/>
            <person name="Kyrpides N."/>
            <person name="Mikhailova N."/>
            <person name="Janssen P.H."/>
            <person name="Kuske C.R."/>
            <person name="Richardson P."/>
        </authorList>
    </citation>
    <scope>NUCLEOTIDE SEQUENCE</scope>
    <source>
        <strain evidence="3">Ellin6076</strain>
    </source>
</reference>
<dbReference type="Gene3D" id="1.10.1130.10">
    <property type="entry name" value="Flavocytochrome C3, Chain A"/>
    <property type="match status" value="2"/>
</dbReference>
<dbReference type="Pfam" id="PF13414">
    <property type="entry name" value="TPR_11"/>
    <property type="match status" value="1"/>
</dbReference>